<accession>A0A4R1NN01</accession>
<sequence>MFLLIAFFSLLGPVIAALATFLTALVLLKARPVLASVMLVLIVGLLTILLFEFRYDLGLELPDLPWMPSGAYSETITLIVACLLFALHSSSWLRWPEGLGRKWTTITAAVFWGFTALALLALSQLSYSI</sequence>
<comment type="caution">
    <text evidence="2">The sequence shown here is derived from an EMBL/GenBank/DDBJ whole genome shotgun (WGS) entry which is preliminary data.</text>
</comment>
<dbReference type="AlphaFoldDB" id="A0A4R1NN01"/>
<name>A0A4R1NN01_9RHOB</name>
<dbReference type="OrthoDB" id="7866803at2"/>
<proteinExistence type="predicted"/>
<dbReference type="EMBL" id="SMGR01000001">
    <property type="protein sequence ID" value="TCL09807.1"/>
    <property type="molecule type" value="Genomic_DNA"/>
</dbReference>
<keyword evidence="1" id="KW-0472">Membrane</keyword>
<gene>
    <name evidence="2" type="ORF">BXY66_1872</name>
</gene>
<feature type="transmembrane region" description="Helical" evidence="1">
    <location>
        <begin position="71"/>
        <end position="93"/>
    </location>
</feature>
<evidence type="ECO:0000313" key="2">
    <source>
        <dbReference type="EMBL" id="TCL09807.1"/>
    </source>
</evidence>
<keyword evidence="1" id="KW-1133">Transmembrane helix</keyword>
<protein>
    <submittedName>
        <fullName evidence="2">Uncharacterized protein</fullName>
    </submittedName>
</protein>
<keyword evidence="1" id="KW-0812">Transmembrane</keyword>
<dbReference type="Proteomes" id="UP000295673">
    <property type="component" value="Unassembled WGS sequence"/>
</dbReference>
<feature type="transmembrane region" description="Helical" evidence="1">
    <location>
        <begin position="105"/>
        <end position="127"/>
    </location>
</feature>
<feature type="transmembrane region" description="Helical" evidence="1">
    <location>
        <begin position="6"/>
        <end position="28"/>
    </location>
</feature>
<evidence type="ECO:0000313" key="3">
    <source>
        <dbReference type="Proteomes" id="UP000295673"/>
    </source>
</evidence>
<organism evidence="2 3">
    <name type="scientific">Shimia isoporae</name>
    <dbReference type="NCBI Taxonomy" id="647720"/>
    <lineage>
        <taxon>Bacteria</taxon>
        <taxon>Pseudomonadati</taxon>
        <taxon>Pseudomonadota</taxon>
        <taxon>Alphaproteobacteria</taxon>
        <taxon>Rhodobacterales</taxon>
        <taxon>Roseobacteraceae</taxon>
    </lineage>
</organism>
<reference evidence="2 3" key="1">
    <citation type="submission" date="2019-03" db="EMBL/GenBank/DDBJ databases">
        <title>Genomic Encyclopedia of Archaeal and Bacterial Type Strains, Phase II (KMG-II): from individual species to whole genera.</title>
        <authorList>
            <person name="Goeker M."/>
        </authorList>
    </citation>
    <scope>NUCLEOTIDE SEQUENCE [LARGE SCALE GENOMIC DNA]</scope>
    <source>
        <strain evidence="2 3">DSM 26433</strain>
    </source>
</reference>
<dbReference type="RefSeq" id="WP_132859812.1">
    <property type="nucleotide sequence ID" value="NZ_SMGR01000001.1"/>
</dbReference>
<feature type="transmembrane region" description="Helical" evidence="1">
    <location>
        <begin position="33"/>
        <end position="51"/>
    </location>
</feature>
<keyword evidence="3" id="KW-1185">Reference proteome</keyword>
<evidence type="ECO:0000256" key="1">
    <source>
        <dbReference type="SAM" id="Phobius"/>
    </source>
</evidence>